<keyword evidence="2" id="KW-1185">Reference proteome</keyword>
<dbReference type="EMBL" id="KV428233">
    <property type="protein sequence ID" value="KZT33554.1"/>
    <property type="molecule type" value="Genomic_DNA"/>
</dbReference>
<dbReference type="PANTHER" id="PTHR46579">
    <property type="entry name" value="F5/8 TYPE C DOMAIN-CONTAINING PROTEIN-RELATED"/>
    <property type="match status" value="1"/>
</dbReference>
<proteinExistence type="predicted"/>
<reference evidence="1 2" key="1">
    <citation type="journal article" date="2016" name="Mol. Biol. Evol.">
        <title>Comparative Genomics of Early-Diverging Mushroom-Forming Fungi Provides Insights into the Origins of Lignocellulose Decay Capabilities.</title>
        <authorList>
            <person name="Nagy L.G."/>
            <person name="Riley R."/>
            <person name="Tritt A."/>
            <person name="Adam C."/>
            <person name="Daum C."/>
            <person name="Floudas D."/>
            <person name="Sun H."/>
            <person name="Yadav J.S."/>
            <person name="Pangilinan J."/>
            <person name="Larsson K.H."/>
            <person name="Matsuura K."/>
            <person name="Barry K."/>
            <person name="Labutti K."/>
            <person name="Kuo R."/>
            <person name="Ohm R.A."/>
            <person name="Bhattacharya S.S."/>
            <person name="Shirouzu T."/>
            <person name="Yoshinaga Y."/>
            <person name="Martin F.M."/>
            <person name="Grigoriev I.V."/>
            <person name="Hibbett D.S."/>
        </authorList>
    </citation>
    <scope>NUCLEOTIDE SEQUENCE [LARGE SCALE GENOMIC DNA]</scope>
    <source>
        <strain evidence="1 2">HHB10207 ss-3</strain>
    </source>
</reference>
<name>A0A165YSC1_9AGAM</name>
<evidence type="ECO:0000313" key="2">
    <source>
        <dbReference type="Proteomes" id="UP000076798"/>
    </source>
</evidence>
<dbReference type="Pfam" id="PF02992">
    <property type="entry name" value="Transposase_21"/>
    <property type="match status" value="1"/>
</dbReference>
<sequence length="418" mass="48033">MVCLNLPPEERYKPENVYLVGIIPGPSKPSKEQINHFLKYLVDDLDLFWDPGVLIPTPKIPTGRRIRCVVIPLVCDMVGAHEVAGFVSHASSLCCGYCMITNAKLDNLDEHFDRRTSSDHRQAANKWRTAKSEDDRTKIEQSCGVRWSELLRLKYWDPTRFMVIDSMHLLLLGMLETHCRDVWGMSSALPDANGDPNPLVKTFEPPVVEALLREFKFTPDNHLFDFDLPELRHMCYASSLRWGGRHRAPLVNSLKTWVRMHSEFLSTINKLTTPSWIGRTPQFPGTASSGSLKADEWRSFCSIFLVFSLIRTWSRKAGRFPALLQNFMHLVSATETASLRCVNPHTISVYEWHVMSYLVGHKELFLDKRFVPNQHTALHLGEMLRMFGPVHAWRTYPFERYNGMMQSINTNYKIGPSP</sequence>
<dbReference type="STRING" id="1314776.A0A165YSC1"/>
<dbReference type="Proteomes" id="UP000076798">
    <property type="component" value="Unassembled WGS sequence"/>
</dbReference>
<protein>
    <submittedName>
        <fullName evidence="1">Uncharacterized protein</fullName>
    </submittedName>
</protein>
<dbReference type="InterPro" id="IPR004242">
    <property type="entry name" value="Transposase_21"/>
</dbReference>
<dbReference type="AlphaFoldDB" id="A0A165YSC1"/>
<dbReference type="OrthoDB" id="3269001at2759"/>
<gene>
    <name evidence="1" type="ORF">SISSUDRAFT_992915</name>
</gene>
<dbReference type="PANTHER" id="PTHR46579:SF2">
    <property type="entry name" value="C2H2-TYPE DOMAIN-CONTAINING PROTEIN"/>
    <property type="match status" value="1"/>
</dbReference>
<organism evidence="1 2">
    <name type="scientific">Sistotremastrum suecicum HHB10207 ss-3</name>
    <dbReference type="NCBI Taxonomy" id="1314776"/>
    <lineage>
        <taxon>Eukaryota</taxon>
        <taxon>Fungi</taxon>
        <taxon>Dikarya</taxon>
        <taxon>Basidiomycota</taxon>
        <taxon>Agaricomycotina</taxon>
        <taxon>Agaricomycetes</taxon>
        <taxon>Sistotremastrales</taxon>
        <taxon>Sistotremastraceae</taxon>
        <taxon>Sistotremastrum</taxon>
    </lineage>
</organism>
<accession>A0A165YSC1</accession>
<evidence type="ECO:0000313" key="1">
    <source>
        <dbReference type="EMBL" id="KZT33554.1"/>
    </source>
</evidence>